<sequence length="290" mass="33278">MLIQLREFLLNGLTGSHPQRVLNNPPGQEIPPAPMERLDEALRLLLNRLIGDAISPDGKEVDYQWLRSSSLFTRDFRNLTIALNRFDPPQLRSRAEQICFWINLYNVLALHAVIELNVHTSVSERWGGLAFFRQAAYCVGGQRLSLDDIEHGILRANRGHPFLPGPQFAKNDPRLAWALPRVDARIHFALNCASRSCPPIGVYRPTHLDQQLDLAAAHFVEQDIERVGETGLRLSSIFRWYQQDFGGVEGVIDFLLRFLPAGDPRRGWLVENRRSVNLLYRPYDWQLNRL</sequence>
<protein>
    <submittedName>
        <fullName evidence="2">DUF547 domain-containing protein</fullName>
    </submittedName>
</protein>
<organism evidence="2">
    <name type="scientific">Bellilinea caldifistulae</name>
    <dbReference type="NCBI Taxonomy" id="360411"/>
    <lineage>
        <taxon>Bacteria</taxon>
        <taxon>Bacillati</taxon>
        <taxon>Chloroflexota</taxon>
        <taxon>Anaerolineae</taxon>
        <taxon>Anaerolineales</taxon>
        <taxon>Anaerolineaceae</taxon>
        <taxon>Bellilinea</taxon>
    </lineage>
</organism>
<accession>A0A7C4KYS9</accession>
<dbReference type="PANTHER" id="PTHR46361">
    <property type="entry name" value="ELECTRON CARRIER/ PROTEIN DISULFIDE OXIDOREDUCTASE"/>
    <property type="match status" value="1"/>
</dbReference>
<dbReference type="Pfam" id="PF04784">
    <property type="entry name" value="DUF547"/>
    <property type="match status" value="1"/>
</dbReference>
<dbReference type="EMBL" id="DSXR01000040">
    <property type="protein sequence ID" value="HGS86580.1"/>
    <property type="molecule type" value="Genomic_DNA"/>
</dbReference>
<reference evidence="2" key="1">
    <citation type="journal article" date="2020" name="mSystems">
        <title>Genome- and Community-Level Interaction Insights into Carbon Utilization and Element Cycling Functions of Hydrothermarchaeota in Hydrothermal Sediment.</title>
        <authorList>
            <person name="Zhou Z."/>
            <person name="Liu Y."/>
            <person name="Xu W."/>
            <person name="Pan J."/>
            <person name="Luo Z.H."/>
            <person name="Li M."/>
        </authorList>
    </citation>
    <scope>NUCLEOTIDE SEQUENCE [LARGE SCALE GENOMIC DNA]</scope>
    <source>
        <strain evidence="2">SpSt-556</strain>
    </source>
</reference>
<dbReference type="InterPro" id="IPR006869">
    <property type="entry name" value="DUF547"/>
</dbReference>
<evidence type="ECO:0000259" key="1">
    <source>
        <dbReference type="Pfam" id="PF04784"/>
    </source>
</evidence>
<comment type="caution">
    <text evidence="2">The sequence shown here is derived from an EMBL/GenBank/DDBJ whole genome shotgun (WGS) entry which is preliminary data.</text>
</comment>
<name>A0A7C4KYS9_9CHLR</name>
<proteinExistence type="predicted"/>
<evidence type="ECO:0000313" key="2">
    <source>
        <dbReference type="EMBL" id="HGS86580.1"/>
    </source>
</evidence>
<dbReference type="PANTHER" id="PTHR46361:SF3">
    <property type="entry name" value="ELECTRON CARRIER_ PROTEIN DISULFIDE OXIDOREDUCTASE"/>
    <property type="match status" value="1"/>
</dbReference>
<dbReference type="AlphaFoldDB" id="A0A7C4KYS9"/>
<feature type="domain" description="DUF547" evidence="1">
    <location>
        <begin position="93"/>
        <end position="220"/>
    </location>
</feature>
<gene>
    <name evidence="2" type="ORF">ENT17_03075</name>
</gene>